<comment type="catalytic activity">
    <reaction evidence="7">
        <text>Exolytic cleavage of the (1-&gt;4)-beta-glycosidic linkage between N-acetylmuramic acid (MurNAc) and N-acetylglucosamine (GlcNAc) residues in peptidoglycan, from either the reducing or the non-reducing ends of the peptidoglycan chains, with concomitant formation of a 1,6-anhydrobond in the MurNAc residue.</text>
        <dbReference type="EC" id="4.2.2.n1"/>
    </reaction>
</comment>
<dbReference type="CDD" id="cd13403">
    <property type="entry name" value="MLTF-like"/>
    <property type="match status" value="1"/>
</dbReference>
<keyword evidence="5 7" id="KW-0456">Lyase</keyword>
<dbReference type="PROSITE" id="PS51257">
    <property type="entry name" value="PROKAR_LIPOPROTEIN"/>
    <property type="match status" value="1"/>
</dbReference>
<dbReference type="GO" id="GO:0008933">
    <property type="term" value="F:peptidoglycan lytic transglycosylase activity"/>
    <property type="evidence" value="ECO:0007669"/>
    <property type="project" value="UniProtKB-UniRule"/>
</dbReference>
<keyword evidence="2 7" id="KW-0732">Signal</keyword>
<dbReference type="AlphaFoldDB" id="A0A1G5PJ32"/>
<comment type="similarity">
    <text evidence="7">In the C-terminal section; belongs to the transglycosylase Slt family.</text>
</comment>
<dbReference type="EMBL" id="FMWD01000001">
    <property type="protein sequence ID" value="SCZ49059.1"/>
    <property type="molecule type" value="Genomic_DNA"/>
</dbReference>
<dbReference type="Proteomes" id="UP000199648">
    <property type="component" value="Unassembled WGS sequence"/>
</dbReference>
<dbReference type="InterPro" id="IPR008258">
    <property type="entry name" value="Transglycosylase_SLT_dom_1"/>
</dbReference>
<evidence type="ECO:0000256" key="5">
    <source>
        <dbReference type="ARBA" id="ARBA00023239"/>
    </source>
</evidence>
<dbReference type="PANTHER" id="PTHR35936">
    <property type="entry name" value="MEMBRANE-BOUND LYTIC MUREIN TRANSGLYCOSYLASE F"/>
    <property type="match status" value="1"/>
</dbReference>
<dbReference type="GO" id="GO:0071555">
    <property type="term" value="P:cell wall organization"/>
    <property type="evidence" value="ECO:0007669"/>
    <property type="project" value="UniProtKB-KW"/>
</dbReference>
<organism evidence="9 10">
    <name type="scientific">Thiohalomonas denitrificans</name>
    <dbReference type="NCBI Taxonomy" id="415747"/>
    <lineage>
        <taxon>Bacteria</taxon>
        <taxon>Pseudomonadati</taxon>
        <taxon>Pseudomonadota</taxon>
        <taxon>Gammaproteobacteria</taxon>
        <taxon>Thiohalomonadales</taxon>
        <taxon>Thiohalomonadaceae</taxon>
        <taxon>Thiohalomonas</taxon>
    </lineage>
</organism>
<dbReference type="InterPro" id="IPR023346">
    <property type="entry name" value="Lysozyme-like_dom_sf"/>
</dbReference>
<evidence type="ECO:0000256" key="6">
    <source>
        <dbReference type="ARBA" id="ARBA00023316"/>
    </source>
</evidence>
<evidence type="ECO:0000256" key="3">
    <source>
        <dbReference type="ARBA" id="ARBA00023136"/>
    </source>
</evidence>
<evidence type="ECO:0000313" key="10">
    <source>
        <dbReference type="Proteomes" id="UP000199648"/>
    </source>
</evidence>
<accession>A0A1G5PJ32</accession>
<keyword evidence="3 7" id="KW-0472">Membrane</keyword>
<dbReference type="HAMAP" id="MF_02016">
    <property type="entry name" value="MltF"/>
    <property type="match status" value="1"/>
</dbReference>
<evidence type="ECO:0000256" key="7">
    <source>
        <dbReference type="HAMAP-Rule" id="MF_02016"/>
    </source>
</evidence>
<dbReference type="InterPro" id="IPR023703">
    <property type="entry name" value="MltF"/>
</dbReference>
<keyword evidence="6 7" id="KW-0961">Cell wall biogenesis/degradation</keyword>
<evidence type="ECO:0000313" key="9">
    <source>
        <dbReference type="EMBL" id="SCZ49059.1"/>
    </source>
</evidence>
<evidence type="ECO:0000256" key="2">
    <source>
        <dbReference type="ARBA" id="ARBA00022729"/>
    </source>
</evidence>
<dbReference type="GO" id="GO:0009253">
    <property type="term" value="P:peptidoglycan catabolic process"/>
    <property type="evidence" value="ECO:0007669"/>
    <property type="project" value="TreeGrafter"/>
</dbReference>
<dbReference type="STRING" id="415747.SAMN03097708_00016"/>
<feature type="domain" description="Solute-binding protein family 3/N-terminal" evidence="8">
    <location>
        <begin position="36"/>
        <end position="260"/>
    </location>
</feature>
<dbReference type="NCBIfam" id="NF008112">
    <property type="entry name" value="PRK10859.1"/>
    <property type="match status" value="1"/>
</dbReference>
<protein>
    <recommendedName>
        <fullName evidence="7">Membrane-bound lytic murein transglycosylase F</fullName>
        <ecNumber evidence="7">4.2.2.n1</ecNumber>
    </recommendedName>
    <alternativeName>
        <fullName evidence="7">Murein lyase F</fullName>
    </alternativeName>
</protein>
<sequence length="469" mass="53552">MLTGTYKRVAAGLLMLPLLTGCSYSNELDRVLEAGELRVLTRNAATTYYEGPAGPTGLEYHLAKGFADELGVELKLITVSSVSDVVSELRQRRAHLAAAGLTITRERKNWARFTPPYQTISQQLVYRMGTVDRPDSISELNGTLEVLADSSHAERLRELRKAHPQLTWMENGELETEELLMRVSEKAADFTIADSNELRLNQRFYPELRAAFDISDPQGLAWAFPRGPDDSLYDAAVDYFERLKANGRLAQLIERHYGHVEKFDYVGTHMFMRHIRERLPDYRELLERAAAENDLDWRLLAAMAYQESHWDPKAVSPTGVRGFMMLTQATARFLGVQKRTDLWQSIEGGARYTRKLIELVPERIDHPDRVWMALAAYNIGYGHLNDARIITQRKGEDADVWKNVKKNLPLLRKRAWYENTKHGYARGNEAATYVGNIRSYYDILTWLTDQEKPSPEELQANFTIASPAL</sequence>
<dbReference type="Gene3D" id="3.40.190.10">
    <property type="entry name" value="Periplasmic binding protein-like II"/>
    <property type="match status" value="2"/>
</dbReference>
<dbReference type="Gene3D" id="1.10.530.10">
    <property type="match status" value="1"/>
</dbReference>
<dbReference type="SUPFAM" id="SSF53955">
    <property type="entry name" value="Lysozyme-like"/>
    <property type="match status" value="1"/>
</dbReference>
<keyword evidence="10" id="KW-1185">Reference proteome</keyword>
<dbReference type="Pfam" id="PF00497">
    <property type="entry name" value="SBP_bac_3"/>
    <property type="match status" value="1"/>
</dbReference>
<comment type="domain">
    <text evidence="7">The N-terminal domain does not have lytic activity and probably modulates enzymatic activity. The C-terminal domain is the catalytic active domain.</text>
</comment>
<keyword evidence="4 7" id="KW-0998">Cell outer membrane</keyword>
<evidence type="ECO:0000256" key="4">
    <source>
        <dbReference type="ARBA" id="ARBA00023237"/>
    </source>
</evidence>
<feature type="region of interest" description="LT domain" evidence="7">
    <location>
        <begin position="261"/>
        <end position="469"/>
    </location>
</feature>
<dbReference type="Pfam" id="PF01464">
    <property type="entry name" value="SLT"/>
    <property type="match status" value="1"/>
</dbReference>
<dbReference type="CDD" id="cd01009">
    <property type="entry name" value="PBP2_YfhD_N"/>
    <property type="match status" value="1"/>
</dbReference>
<dbReference type="InterPro" id="IPR001638">
    <property type="entry name" value="Solute-binding_3/MltF_N"/>
</dbReference>
<dbReference type="PANTHER" id="PTHR35936:SF32">
    <property type="entry name" value="MEMBRANE-BOUND LYTIC MUREIN TRANSGLYCOSYLASE F"/>
    <property type="match status" value="1"/>
</dbReference>
<dbReference type="OrthoDB" id="9815002at2"/>
<name>A0A1G5PJ32_9GAMM</name>
<comment type="similarity">
    <text evidence="7">In the N-terminal section; belongs to the bacterial solute-binding protein 3 family.</text>
</comment>
<evidence type="ECO:0000259" key="8">
    <source>
        <dbReference type="SMART" id="SM00062"/>
    </source>
</evidence>
<dbReference type="EC" id="4.2.2.n1" evidence="7"/>
<dbReference type="GO" id="GO:0009279">
    <property type="term" value="C:cell outer membrane"/>
    <property type="evidence" value="ECO:0007669"/>
    <property type="project" value="UniProtKB-SubCell"/>
</dbReference>
<comment type="similarity">
    <text evidence="1">Belongs to the bacterial solute-binding protein 3 family.</text>
</comment>
<evidence type="ECO:0000256" key="1">
    <source>
        <dbReference type="ARBA" id="ARBA00010333"/>
    </source>
</evidence>
<proteinExistence type="inferred from homology"/>
<dbReference type="RefSeq" id="WP_092991381.1">
    <property type="nucleotide sequence ID" value="NZ_FMWD01000001.1"/>
</dbReference>
<feature type="active site" evidence="7">
    <location>
        <position position="307"/>
    </location>
</feature>
<comment type="caution">
    <text evidence="7">Lacks conserved residue(s) required for the propagation of feature annotation.</text>
</comment>
<reference evidence="9 10" key="1">
    <citation type="submission" date="2016-10" db="EMBL/GenBank/DDBJ databases">
        <authorList>
            <person name="de Groot N.N."/>
        </authorList>
    </citation>
    <scope>NUCLEOTIDE SEQUENCE [LARGE SCALE GENOMIC DNA]</scope>
    <source>
        <strain evidence="9 10">HLD2</strain>
    </source>
</reference>
<comment type="subcellular location">
    <subcellularLocation>
        <location evidence="7">Cell outer membrane</location>
        <topology evidence="7">Peripheral membrane protein</topology>
    </subcellularLocation>
    <text evidence="7">Attached to the inner leaflet of the outer membrane.</text>
</comment>
<dbReference type="GO" id="GO:0016998">
    <property type="term" value="P:cell wall macromolecule catabolic process"/>
    <property type="evidence" value="ECO:0007669"/>
    <property type="project" value="UniProtKB-UniRule"/>
</dbReference>
<gene>
    <name evidence="7" type="primary">mltF</name>
    <name evidence="9" type="ORF">SAMN03097708_00016</name>
</gene>
<dbReference type="SUPFAM" id="SSF53850">
    <property type="entry name" value="Periplasmic binding protein-like II"/>
    <property type="match status" value="1"/>
</dbReference>
<dbReference type="SMART" id="SM00062">
    <property type="entry name" value="PBPb"/>
    <property type="match status" value="1"/>
</dbReference>
<comment type="function">
    <text evidence="7">Murein-degrading enzyme that degrades murein glycan strands and insoluble, high-molecular weight murein sacculi, with the concomitant formation of a 1,6-anhydromuramoyl product. Lytic transglycosylases (LTs) play an integral role in the metabolism of the peptidoglycan (PG) sacculus. Their lytic action creates space within the PG sacculus to allow for its expansion as well as for the insertion of various structures such as secretion systems and flagella.</text>
</comment>